<reference evidence="2" key="1">
    <citation type="journal article" date="2021" name="PeerJ">
        <title>Extensive microbial diversity within the chicken gut microbiome revealed by metagenomics and culture.</title>
        <authorList>
            <person name="Gilroy R."/>
            <person name="Ravi A."/>
            <person name="Getino M."/>
            <person name="Pursley I."/>
            <person name="Horton D.L."/>
            <person name="Alikhan N.F."/>
            <person name="Baker D."/>
            <person name="Gharbi K."/>
            <person name="Hall N."/>
            <person name="Watson M."/>
            <person name="Adriaenssens E.M."/>
            <person name="Foster-Nyarko E."/>
            <person name="Jarju S."/>
            <person name="Secka A."/>
            <person name="Antonio M."/>
            <person name="Oren A."/>
            <person name="Chaudhuri R.R."/>
            <person name="La Ragione R."/>
            <person name="Hildebrand F."/>
            <person name="Pallen M.J."/>
        </authorList>
    </citation>
    <scope>NUCLEOTIDE SEQUENCE</scope>
    <source>
        <strain evidence="2">CHK149-3286</strain>
    </source>
</reference>
<reference evidence="2" key="2">
    <citation type="submission" date="2021-09" db="EMBL/GenBank/DDBJ databases">
        <authorList>
            <person name="Gilroy R."/>
        </authorList>
    </citation>
    <scope>NUCLEOTIDE SEQUENCE</scope>
    <source>
        <strain evidence="2">CHK149-3286</strain>
    </source>
</reference>
<accession>A0A921GXV3</accession>
<dbReference type="AlphaFoldDB" id="A0A921GXV3"/>
<name>A0A921GXV3_9STAP</name>
<evidence type="ECO:0000313" key="3">
    <source>
        <dbReference type="Proteomes" id="UP000706163"/>
    </source>
</evidence>
<evidence type="ECO:0000259" key="1">
    <source>
        <dbReference type="Pfam" id="PF14534"/>
    </source>
</evidence>
<dbReference type="RefSeq" id="WP_278674586.1">
    <property type="nucleotide sequence ID" value="NZ_DYVT01000031.1"/>
</dbReference>
<gene>
    <name evidence="2" type="ORF">K8V85_02760</name>
</gene>
<dbReference type="Proteomes" id="UP000706163">
    <property type="component" value="Unassembled WGS sequence"/>
</dbReference>
<dbReference type="Gene3D" id="3.10.450.50">
    <property type="match status" value="1"/>
</dbReference>
<dbReference type="InterPro" id="IPR027843">
    <property type="entry name" value="DUF4440"/>
</dbReference>
<dbReference type="EMBL" id="DYVT01000031">
    <property type="protein sequence ID" value="HJF67209.1"/>
    <property type="molecule type" value="Genomic_DNA"/>
</dbReference>
<sequence length="138" mass="16200">MTTFFQAYERQFNQAIKQQSDRETLSQFYAESFIAANPNGVNTGDNNEMFQQMMYEGYKYYRAIGTQEMKFLDVSVAKIDELHVIAHTTWQATYFKDDQEITIPFNAHYLLQIRQNKPVIFGWITGGEQQLLQEYGII</sequence>
<organism evidence="2 3">
    <name type="scientific">Staphylococcus kloosii</name>
    <dbReference type="NCBI Taxonomy" id="29384"/>
    <lineage>
        <taxon>Bacteria</taxon>
        <taxon>Bacillati</taxon>
        <taxon>Bacillota</taxon>
        <taxon>Bacilli</taxon>
        <taxon>Bacillales</taxon>
        <taxon>Staphylococcaceae</taxon>
        <taxon>Staphylococcus</taxon>
    </lineage>
</organism>
<protein>
    <submittedName>
        <fullName evidence="2">Nuclear transport factor 2 family protein</fullName>
    </submittedName>
</protein>
<dbReference type="Pfam" id="PF14534">
    <property type="entry name" value="DUF4440"/>
    <property type="match status" value="1"/>
</dbReference>
<proteinExistence type="predicted"/>
<feature type="domain" description="DUF4440" evidence="1">
    <location>
        <begin position="7"/>
        <end position="111"/>
    </location>
</feature>
<comment type="caution">
    <text evidence="2">The sequence shown here is derived from an EMBL/GenBank/DDBJ whole genome shotgun (WGS) entry which is preliminary data.</text>
</comment>
<evidence type="ECO:0000313" key="2">
    <source>
        <dbReference type="EMBL" id="HJF67209.1"/>
    </source>
</evidence>